<keyword evidence="1" id="KW-1133">Transmembrane helix</keyword>
<dbReference type="EMBL" id="NGFP01000062">
    <property type="protein sequence ID" value="OUC96253.1"/>
    <property type="molecule type" value="Genomic_DNA"/>
</dbReference>
<organism evidence="2 3">
    <name type="scientific">Streptosporangium minutum</name>
    <dbReference type="NCBI Taxonomy" id="569862"/>
    <lineage>
        <taxon>Bacteria</taxon>
        <taxon>Bacillati</taxon>
        <taxon>Actinomycetota</taxon>
        <taxon>Actinomycetes</taxon>
        <taxon>Streptosporangiales</taxon>
        <taxon>Streptosporangiaceae</taxon>
        <taxon>Streptosporangium</taxon>
    </lineage>
</organism>
<keyword evidence="1" id="KW-0472">Membrane</keyword>
<dbReference type="Proteomes" id="UP000194761">
    <property type="component" value="Unassembled WGS sequence"/>
</dbReference>
<reference evidence="2 3" key="1">
    <citation type="submission" date="2017-05" db="EMBL/GenBank/DDBJ databases">
        <title>Biotechnological potential of actinobacteria isolated from South African environments.</title>
        <authorList>
            <person name="Le Roes-Hill M."/>
            <person name="Prins A."/>
            <person name="Durrell K.A."/>
        </authorList>
    </citation>
    <scope>NUCLEOTIDE SEQUENCE [LARGE SCALE GENOMIC DNA]</scope>
    <source>
        <strain evidence="2">M26</strain>
    </source>
</reference>
<sequence length="79" mass="8412">MGRTGHLSALTPAMPLAAVLPPDGAPTGLMGTAATAGGLVLTGALLWWYGTVWPRRTLRGPIDTRRSPYGRRRYPGLKI</sequence>
<evidence type="ECO:0000313" key="3">
    <source>
        <dbReference type="Proteomes" id="UP000194761"/>
    </source>
</evidence>
<evidence type="ECO:0000256" key="1">
    <source>
        <dbReference type="SAM" id="Phobius"/>
    </source>
</evidence>
<protein>
    <submittedName>
        <fullName evidence="2">Uncharacterized protein</fullName>
    </submittedName>
</protein>
<dbReference type="RefSeq" id="WP_086572752.1">
    <property type="nucleotide sequence ID" value="NZ_NGFP01000062.1"/>
</dbReference>
<accession>A0A243RMT2</accession>
<evidence type="ECO:0000313" key="2">
    <source>
        <dbReference type="EMBL" id="OUC96253.1"/>
    </source>
</evidence>
<keyword evidence="3" id="KW-1185">Reference proteome</keyword>
<gene>
    <name evidence="2" type="ORF">CA984_15735</name>
</gene>
<feature type="transmembrane region" description="Helical" evidence="1">
    <location>
        <begin position="29"/>
        <end position="49"/>
    </location>
</feature>
<comment type="caution">
    <text evidence="2">The sequence shown here is derived from an EMBL/GenBank/DDBJ whole genome shotgun (WGS) entry which is preliminary data.</text>
</comment>
<name>A0A243RMT2_9ACTN</name>
<dbReference type="AlphaFoldDB" id="A0A243RMT2"/>
<proteinExistence type="predicted"/>
<keyword evidence="1" id="KW-0812">Transmembrane</keyword>